<proteinExistence type="predicted"/>
<dbReference type="Proteomes" id="UP000186524">
    <property type="component" value="Unassembled WGS sequence"/>
</dbReference>
<sequence length="144" mass="16531">MLIFKDDTTYEQLLKEFIMDYQAVDLQESSSGKIDQILKNIHRTHDVSEYLKKKFIDDVLGSIQKSEWRRKFVEEFFLWQFKGIDTQNDAKGCLHILYKPLSKYLAKAALGTGNYDFIMGFVSGTFGKAEANAKILEKNSATGD</sequence>
<keyword evidence="2" id="KW-1185">Reference proteome</keyword>
<dbReference type="AlphaFoldDB" id="A0A1Q5NZJ4"/>
<evidence type="ECO:0000313" key="2">
    <source>
        <dbReference type="Proteomes" id="UP000186524"/>
    </source>
</evidence>
<reference evidence="1 2" key="1">
    <citation type="submission" date="2016-12" db="EMBL/GenBank/DDBJ databases">
        <title>Domibacillus sp. SAOS 44 whole genome sequencing.</title>
        <authorList>
            <person name="Verma A."/>
            <person name="Krishnamurthi S."/>
        </authorList>
    </citation>
    <scope>NUCLEOTIDE SEQUENCE [LARGE SCALE GENOMIC DNA]</scope>
    <source>
        <strain evidence="1 2">SAOS 44</strain>
    </source>
</reference>
<comment type="caution">
    <text evidence="1">The sequence shown here is derived from an EMBL/GenBank/DDBJ whole genome shotgun (WGS) entry which is preliminary data.</text>
</comment>
<dbReference type="EMBL" id="MRWQ01000025">
    <property type="protein sequence ID" value="OKL35356.1"/>
    <property type="molecule type" value="Genomic_DNA"/>
</dbReference>
<name>A0A1Q5NZJ4_9BACI</name>
<organism evidence="1 2">
    <name type="scientific">Domibacillus mangrovi</name>
    <dbReference type="NCBI Taxonomy" id="1714354"/>
    <lineage>
        <taxon>Bacteria</taxon>
        <taxon>Bacillati</taxon>
        <taxon>Bacillota</taxon>
        <taxon>Bacilli</taxon>
        <taxon>Bacillales</taxon>
        <taxon>Bacillaceae</taxon>
        <taxon>Domibacillus</taxon>
    </lineage>
</organism>
<gene>
    <name evidence="1" type="ORF">BLL40_15980</name>
</gene>
<protein>
    <submittedName>
        <fullName evidence="1">Uncharacterized protein</fullName>
    </submittedName>
</protein>
<evidence type="ECO:0000313" key="1">
    <source>
        <dbReference type="EMBL" id="OKL35356.1"/>
    </source>
</evidence>
<accession>A0A1Q5NZJ4</accession>